<reference evidence="2" key="1">
    <citation type="submission" date="2016-03" db="EMBL/GenBank/DDBJ databases">
        <authorList>
            <person name="Ploux O."/>
        </authorList>
    </citation>
    <scope>NUCLEOTIDE SEQUENCE</scope>
    <source>
        <strain evidence="2">UC10</strain>
    </source>
</reference>
<dbReference type="AlphaFoldDB" id="A0A1Y5Q5G8"/>
<proteinExistence type="predicted"/>
<dbReference type="KEGG" id="sphu:SPPYR_3902"/>
<gene>
    <name evidence="2" type="ORF">SPPYR_3902</name>
</gene>
<feature type="region of interest" description="Disordered" evidence="1">
    <location>
        <begin position="36"/>
        <end position="72"/>
    </location>
</feature>
<evidence type="ECO:0000256" key="1">
    <source>
        <dbReference type="SAM" id="MobiDB-lite"/>
    </source>
</evidence>
<protein>
    <submittedName>
        <fullName evidence="2">Uncharacterized protein</fullName>
    </submittedName>
</protein>
<sequence>MRKAAADTGERKKDVIAERSLRPVLDAHAVFKSGDGRGESARVGIQRGHGKPHTASTCYGMSGRAGRARKRRPDCPVNRVDWRQACPSPFVRRQGGHDPLDCGTGLPLKRPDGTGNDAVSDGVLASAWTDGNHNHPRKIGWREGVARKPFGCAAGGAGRACRPTRLCHAMVKGGFILLPRRRAGDFRIGLDHRAPWTA</sequence>
<name>A0A1Y5Q5G8_9SPHN</name>
<evidence type="ECO:0000313" key="2">
    <source>
        <dbReference type="EMBL" id="SBV35017.1"/>
    </source>
</evidence>
<dbReference type="EMBL" id="LT598653">
    <property type="protein sequence ID" value="SBV35017.1"/>
    <property type="molecule type" value="Genomic_DNA"/>
</dbReference>
<organism evidence="2">
    <name type="scientific">uncultured Sphingopyxis sp</name>
    <dbReference type="NCBI Taxonomy" id="310581"/>
    <lineage>
        <taxon>Bacteria</taxon>
        <taxon>Pseudomonadati</taxon>
        <taxon>Pseudomonadota</taxon>
        <taxon>Alphaproteobacteria</taxon>
        <taxon>Sphingomonadales</taxon>
        <taxon>Sphingomonadaceae</taxon>
        <taxon>Sphingopyxis</taxon>
        <taxon>environmental samples</taxon>
    </lineage>
</organism>
<accession>A0A1Y5Q5G8</accession>